<protein>
    <recommendedName>
        <fullName evidence="5">Alkaline phosphatase</fullName>
    </recommendedName>
</protein>
<evidence type="ECO:0000313" key="3">
    <source>
        <dbReference type="EMBL" id="UUY02598.1"/>
    </source>
</evidence>
<sequence length="379" mass="38319">MFRNTTTRRVAISAATAITALSFGMAEANAATVGRMLGPDLNEPGNDKVQYDAGSGANDLKITRSGSSIIFEDPTEVITPTDAWCAQFNDHKVTCYSQPGFISGMIGSVQAYMDEGDDQVLVDVESGIGVSVSGEEGEDTLESGATGHLFFGGDDDDTLIGGGGEDQIYGDGGSDTITGGAGVDDLNGGAGADKVFAKDGEVDDVSCGTAIDSAELDQDDVRSSCEVVTGLQLAPPPAPQDPPADAQPVPPAPPADGGAAAAPAPVPAPAGTAVSRAARQLKVGVKALKLTRSGRLVVRVSCPKTAVGTCKVTLSGRGVAKRTVSVKAGASKVVTLKLSGARKGAAKRGKRVSVALGVGASDAQLKAVPLKVQVARRAR</sequence>
<dbReference type="SUPFAM" id="SSF51120">
    <property type="entry name" value="beta-Roll"/>
    <property type="match status" value="1"/>
</dbReference>
<dbReference type="InterPro" id="IPR001343">
    <property type="entry name" value="Hemolysn_Ca-bd"/>
</dbReference>
<feature type="signal peptide" evidence="2">
    <location>
        <begin position="1"/>
        <end position="30"/>
    </location>
</feature>
<evidence type="ECO:0000256" key="1">
    <source>
        <dbReference type="SAM" id="MobiDB-lite"/>
    </source>
</evidence>
<dbReference type="Pfam" id="PF00353">
    <property type="entry name" value="HemolysinCabind"/>
    <property type="match status" value="1"/>
</dbReference>
<name>A0ABY5PD95_9ACTN</name>
<reference evidence="4" key="1">
    <citation type="submission" date="2021-11" db="EMBL/GenBank/DDBJ databases">
        <title>Cultivation dependent microbiological survey of springs from the worlds oldest radium mine currently devoted to the extraction of radon-saturated water.</title>
        <authorList>
            <person name="Kapinusova G."/>
            <person name="Smrhova T."/>
            <person name="Strejcek M."/>
            <person name="Suman J."/>
            <person name="Jani K."/>
            <person name="Pajer P."/>
            <person name="Uhlik O."/>
        </authorList>
    </citation>
    <scope>NUCLEOTIDE SEQUENCE [LARGE SCALE GENOMIC DNA]</scope>
    <source>
        <strain evidence="4">J379</strain>
    </source>
</reference>
<evidence type="ECO:0000256" key="2">
    <source>
        <dbReference type="SAM" id="SignalP"/>
    </source>
</evidence>
<evidence type="ECO:0000313" key="4">
    <source>
        <dbReference type="Proteomes" id="UP001058860"/>
    </source>
</evidence>
<dbReference type="Proteomes" id="UP001058860">
    <property type="component" value="Chromosome"/>
</dbReference>
<evidence type="ECO:0008006" key="5">
    <source>
        <dbReference type="Google" id="ProtNLM"/>
    </source>
</evidence>
<dbReference type="Gene3D" id="2.150.10.10">
    <property type="entry name" value="Serralysin-like metalloprotease, C-terminal"/>
    <property type="match status" value="1"/>
</dbReference>
<dbReference type="EMBL" id="CP088295">
    <property type="protein sequence ID" value="UUY02598.1"/>
    <property type="molecule type" value="Genomic_DNA"/>
</dbReference>
<accession>A0ABY5PD95</accession>
<keyword evidence="4" id="KW-1185">Reference proteome</keyword>
<feature type="region of interest" description="Disordered" evidence="1">
    <location>
        <begin position="231"/>
        <end position="270"/>
    </location>
</feature>
<organism evidence="3 4">
    <name type="scientific">Svornostia abyssi</name>
    <dbReference type="NCBI Taxonomy" id="2898438"/>
    <lineage>
        <taxon>Bacteria</taxon>
        <taxon>Bacillati</taxon>
        <taxon>Actinomycetota</taxon>
        <taxon>Thermoleophilia</taxon>
        <taxon>Solirubrobacterales</taxon>
        <taxon>Baekduiaceae</taxon>
        <taxon>Svornostia</taxon>
    </lineage>
</organism>
<dbReference type="PROSITE" id="PS00330">
    <property type="entry name" value="HEMOLYSIN_CALCIUM"/>
    <property type="match status" value="2"/>
</dbReference>
<feature type="chain" id="PRO_5047469448" description="Alkaline phosphatase" evidence="2">
    <location>
        <begin position="31"/>
        <end position="379"/>
    </location>
</feature>
<keyword evidence="2" id="KW-0732">Signal</keyword>
<gene>
    <name evidence="3" type="ORF">LRS13_18155</name>
</gene>
<proteinExistence type="predicted"/>
<dbReference type="PRINTS" id="PR00313">
    <property type="entry name" value="CABNDNGRPT"/>
</dbReference>
<dbReference type="InterPro" id="IPR011049">
    <property type="entry name" value="Serralysin-like_metalloprot_C"/>
</dbReference>
<dbReference type="RefSeq" id="WP_353863124.1">
    <property type="nucleotide sequence ID" value="NZ_CP088295.1"/>
</dbReference>
<dbReference type="InterPro" id="IPR018511">
    <property type="entry name" value="Hemolysin-typ_Ca-bd_CS"/>
</dbReference>